<evidence type="ECO:0000313" key="9">
    <source>
        <dbReference type="Proteomes" id="UP001212411"/>
    </source>
</evidence>
<evidence type="ECO:0000256" key="1">
    <source>
        <dbReference type="ARBA" id="ARBA00004127"/>
    </source>
</evidence>
<dbReference type="InterPro" id="IPR037185">
    <property type="entry name" value="EmrE-like"/>
</dbReference>
<feature type="transmembrane region" description="Helical" evidence="7">
    <location>
        <begin position="154"/>
        <end position="174"/>
    </location>
</feature>
<dbReference type="GeneID" id="80874870"/>
<feature type="transmembrane region" description="Helical" evidence="7">
    <location>
        <begin position="32"/>
        <end position="52"/>
    </location>
</feature>
<keyword evidence="3" id="KW-0762">Sugar transport</keyword>
<dbReference type="GO" id="GO:0000139">
    <property type="term" value="C:Golgi membrane"/>
    <property type="evidence" value="ECO:0007669"/>
    <property type="project" value="TreeGrafter"/>
</dbReference>
<dbReference type="AlphaFoldDB" id="A0AAE9WAZ3"/>
<name>A0AAE9WAZ3_9SCHI</name>
<keyword evidence="2" id="KW-0813">Transport</keyword>
<feature type="transmembrane region" description="Helical" evidence="7">
    <location>
        <begin position="225"/>
        <end position="247"/>
    </location>
</feature>
<feature type="transmembrane region" description="Helical" evidence="7">
    <location>
        <begin position="287"/>
        <end position="305"/>
    </location>
</feature>
<keyword evidence="5 7" id="KW-1133">Transmembrane helix</keyword>
<accession>A0AAE9WAZ3</accession>
<dbReference type="Proteomes" id="UP001212411">
    <property type="component" value="Chromosome 1"/>
</dbReference>
<dbReference type="GO" id="GO:0005789">
    <property type="term" value="C:endoplasmic reticulum membrane"/>
    <property type="evidence" value="ECO:0007669"/>
    <property type="project" value="TreeGrafter"/>
</dbReference>
<feature type="transmembrane region" description="Helical" evidence="7">
    <location>
        <begin position="186"/>
        <end position="205"/>
    </location>
</feature>
<evidence type="ECO:0000256" key="5">
    <source>
        <dbReference type="ARBA" id="ARBA00022989"/>
    </source>
</evidence>
<organism evidence="8 9">
    <name type="scientific">Schizosaccharomyces osmophilus</name>
    <dbReference type="NCBI Taxonomy" id="2545709"/>
    <lineage>
        <taxon>Eukaryota</taxon>
        <taxon>Fungi</taxon>
        <taxon>Dikarya</taxon>
        <taxon>Ascomycota</taxon>
        <taxon>Taphrinomycotina</taxon>
        <taxon>Schizosaccharomycetes</taxon>
        <taxon>Schizosaccharomycetales</taxon>
        <taxon>Schizosaccharomycetaceae</taxon>
        <taxon>Schizosaccharomyces</taxon>
    </lineage>
</organism>
<dbReference type="RefSeq" id="XP_056036354.1">
    <property type="nucleotide sequence ID" value="XM_056180181.1"/>
</dbReference>
<feature type="transmembrane region" description="Helical" evidence="7">
    <location>
        <begin position="120"/>
        <end position="139"/>
    </location>
</feature>
<reference evidence="8 9" key="1">
    <citation type="journal article" date="2023" name="G3 (Bethesda)">
        <title>A high-quality reference genome for the fission yeast Schizosaccharomyces osmophilus.</title>
        <authorList>
            <person name="Jia G.S."/>
            <person name="Zhang W.C."/>
            <person name="Liang Y."/>
            <person name="Liu X.H."/>
            <person name="Rhind N."/>
            <person name="Pidoux A."/>
            <person name="Brysch-Herzberg M."/>
            <person name="Du L.L."/>
        </authorList>
    </citation>
    <scope>NUCLEOTIDE SEQUENCE [LARGE SCALE GENOMIC DNA]</scope>
    <source>
        <strain evidence="8 9">CBS 15793</strain>
    </source>
</reference>
<evidence type="ECO:0000256" key="4">
    <source>
        <dbReference type="ARBA" id="ARBA00022692"/>
    </source>
</evidence>
<proteinExistence type="predicted"/>
<feature type="transmembrane region" description="Helical" evidence="7">
    <location>
        <begin position="259"/>
        <end position="281"/>
    </location>
</feature>
<dbReference type="NCBIfam" id="TIGR00803">
    <property type="entry name" value="nst"/>
    <property type="match status" value="1"/>
</dbReference>
<evidence type="ECO:0000256" key="2">
    <source>
        <dbReference type="ARBA" id="ARBA00022448"/>
    </source>
</evidence>
<keyword evidence="4 7" id="KW-0812">Transmembrane</keyword>
<dbReference type="GO" id="GO:0005464">
    <property type="term" value="F:UDP-xylose transmembrane transporter activity"/>
    <property type="evidence" value="ECO:0007669"/>
    <property type="project" value="TreeGrafter"/>
</dbReference>
<gene>
    <name evidence="8" type="primary">yea4</name>
    <name evidence="8" type="ORF">SOMG_01388</name>
</gene>
<evidence type="ECO:0000256" key="6">
    <source>
        <dbReference type="ARBA" id="ARBA00023136"/>
    </source>
</evidence>
<dbReference type="GO" id="GO:0005462">
    <property type="term" value="F:UDP-N-acetylglucosamine transmembrane transporter activity"/>
    <property type="evidence" value="ECO:0007669"/>
    <property type="project" value="TreeGrafter"/>
</dbReference>
<evidence type="ECO:0000256" key="3">
    <source>
        <dbReference type="ARBA" id="ARBA00022597"/>
    </source>
</evidence>
<protein>
    <submittedName>
        <fullName evidence="8">ER UDP-N-acetylglucosamine transmembrane transporter</fullName>
    </submittedName>
</protein>
<sequence>MILGALSFIFGGCCSTAYTLEAIVREYPKSGLLITFSQFVFIAIEGLLYFLLHNPSALKNPNVPRKRWMCIVFLFFSINVLNNVALGFDVSVPVHIILRSSGPLTTMSVGWMLANKKYTILQMISVAVLTIGVVISVLGNTNDIHVHMSSTTNFTIGFTILMVTQLLGAFMGLLMEDTYKKYNASWRESLFYTHAFSIPFFLPLLGSIRKQWMLLFTDSESSNLVLFGMPPAFWYICLNTLAQYLCVRGVNSLGSQSSALTVTIILNIRKFVSLCLSILLFGNRLSGPVVLGACLVFGSSATYAYSRPAVKAKTVGKNEKKNT</sequence>
<keyword evidence="6 7" id="KW-0472">Membrane</keyword>
<dbReference type="InterPro" id="IPR013657">
    <property type="entry name" value="SCL35B1-4/HUT1"/>
</dbReference>
<keyword evidence="9" id="KW-1185">Reference proteome</keyword>
<comment type="subcellular location">
    <subcellularLocation>
        <location evidence="1">Endomembrane system</location>
        <topology evidence="1">Multi-pass membrane protein</topology>
    </subcellularLocation>
</comment>
<feature type="transmembrane region" description="Helical" evidence="7">
    <location>
        <begin position="68"/>
        <end position="88"/>
    </location>
</feature>
<dbReference type="PANTHER" id="PTHR10778:SF4">
    <property type="entry name" value="NUCLEOTIDE SUGAR TRANSPORTER SLC35B4"/>
    <property type="match status" value="1"/>
</dbReference>
<evidence type="ECO:0000313" key="8">
    <source>
        <dbReference type="EMBL" id="WBW72111.1"/>
    </source>
</evidence>
<dbReference type="KEGG" id="som:SOMG_01388"/>
<dbReference type="PANTHER" id="PTHR10778">
    <property type="entry name" value="SOLUTE CARRIER FAMILY 35 MEMBER B"/>
    <property type="match status" value="1"/>
</dbReference>
<evidence type="ECO:0000256" key="7">
    <source>
        <dbReference type="SAM" id="Phobius"/>
    </source>
</evidence>
<dbReference type="EMBL" id="CP115611">
    <property type="protein sequence ID" value="WBW72111.1"/>
    <property type="molecule type" value="Genomic_DNA"/>
</dbReference>
<dbReference type="SUPFAM" id="SSF103481">
    <property type="entry name" value="Multidrug resistance efflux transporter EmrE"/>
    <property type="match status" value="1"/>
</dbReference>
<dbReference type="Pfam" id="PF08449">
    <property type="entry name" value="UAA"/>
    <property type="match status" value="1"/>
</dbReference>